<keyword evidence="4" id="KW-1185">Reference proteome</keyword>
<evidence type="ECO:0000256" key="1">
    <source>
        <dbReference type="SAM" id="Coils"/>
    </source>
</evidence>
<accession>A0A840UWT7</accession>
<dbReference type="Pfam" id="PF04350">
    <property type="entry name" value="PilO"/>
    <property type="match status" value="1"/>
</dbReference>
<feature type="coiled-coil region" evidence="1">
    <location>
        <begin position="51"/>
        <end position="88"/>
    </location>
</feature>
<dbReference type="GO" id="GO:0043683">
    <property type="term" value="P:type IV pilus assembly"/>
    <property type="evidence" value="ECO:0007669"/>
    <property type="project" value="InterPro"/>
</dbReference>
<dbReference type="AlphaFoldDB" id="A0A840UWT7"/>
<reference evidence="3 4" key="1">
    <citation type="submission" date="2020-08" db="EMBL/GenBank/DDBJ databases">
        <title>Genomic Encyclopedia of Type Strains, Phase IV (KMG-IV): sequencing the most valuable type-strain genomes for metagenomic binning, comparative biology and taxonomic classification.</title>
        <authorList>
            <person name="Goeker M."/>
        </authorList>
    </citation>
    <scope>NUCLEOTIDE SEQUENCE [LARGE SCALE GENOMIC DNA]</scope>
    <source>
        <strain evidence="3 4">DSM 28570</strain>
    </source>
</reference>
<dbReference type="Proteomes" id="UP000539642">
    <property type="component" value="Unassembled WGS sequence"/>
</dbReference>
<organism evidence="3 4">
    <name type="scientific">Desulfoprunum benzoelyticum</name>
    <dbReference type="NCBI Taxonomy" id="1506996"/>
    <lineage>
        <taxon>Bacteria</taxon>
        <taxon>Pseudomonadati</taxon>
        <taxon>Thermodesulfobacteriota</taxon>
        <taxon>Desulfobulbia</taxon>
        <taxon>Desulfobulbales</taxon>
        <taxon>Desulfobulbaceae</taxon>
        <taxon>Desulfoprunum</taxon>
    </lineage>
</organism>
<sequence length="207" mass="23502">MKKSNAAFEQFIDKRFIPLEPKYKAAISILLVLIPVLLFYFLFFQPNATKISALKTQKTGLEKEIAALRVQQSNIPRLQKELAETERIFSEAAVLLPKEKEIPQLLKDISALGQEADLEFLTFKPLPDVPKDFYAEIPISINVRGPYHNMGSFLDKVSKLGRIVTVSNIKMTAPTRDRGEMLLTSDCTLVTYRFTNVELPKQDGKKK</sequence>
<dbReference type="InterPro" id="IPR007445">
    <property type="entry name" value="PilO"/>
</dbReference>
<comment type="caution">
    <text evidence="3">The sequence shown here is derived from an EMBL/GenBank/DDBJ whole genome shotgun (WGS) entry which is preliminary data.</text>
</comment>
<name>A0A840UWT7_9BACT</name>
<gene>
    <name evidence="3" type="ORF">HNQ81_001623</name>
</gene>
<protein>
    <submittedName>
        <fullName evidence="3">Type IV pilus assembly protein PilO</fullName>
    </submittedName>
</protein>
<dbReference type="EMBL" id="JACHEO010000007">
    <property type="protein sequence ID" value="MBB5347894.1"/>
    <property type="molecule type" value="Genomic_DNA"/>
</dbReference>
<proteinExistence type="predicted"/>
<dbReference type="PANTHER" id="PTHR39555:SF1">
    <property type="entry name" value="TYPE IV PILUS INNER MEMBRANE COMPONENT PILO"/>
    <property type="match status" value="1"/>
</dbReference>
<evidence type="ECO:0000256" key="2">
    <source>
        <dbReference type="SAM" id="Phobius"/>
    </source>
</evidence>
<feature type="transmembrane region" description="Helical" evidence="2">
    <location>
        <begin position="25"/>
        <end position="44"/>
    </location>
</feature>
<dbReference type="GO" id="GO:0043107">
    <property type="term" value="P:type IV pilus-dependent motility"/>
    <property type="evidence" value="ECO:0007669"/>
    <property type="project" value="InterPro"/>
</dbReference>
<dbReference type="RefSeq" id="WP_183350122.1">
    <property type="nucleotide sequence ID" value="NZ_JACHEO010000007.1"/>
</dbReference>
<keyword evidence="1" id="KW-0175">Coiled coil</keyword>
<evidence type="ECO:0000313" key="4">
    <source>
        <dbReference type="Proteomes" id="UP000539642"/>
    </source>
</evidence>
<keyword evidence="2" id="KW-0812">Transmembrane</keyword>
<dbReference type="Gene3D" id="3.30.70.60">
    <property type="match status" value="1"/>
</dbReference>
<evidence type="ECO:0000313" key="3">
    <source>
        <dbReference type="EMBL" id="MBB5347894.1"/>
    </source>
</evidence>
<keyword evidence="2" id="KW-1133">Transmembrane helix</keyword>
<dbReference type="PANTHER" id="PTHR39555">
    <property type="entry name" value="FIMBRIAL ASSEMBLY PROTEIN PILO-LIKE PROTEIN-RELATED"/>
    <property type="match status" value="1"/>
</dbReference>
<keyword evidence="2" id="KW-0472">Membrane</keyword>
<dbReference type="InterPro" id="IPR014717">
    <property type="entry name" value="Transl_elong_EF1B/ribsomal_bS6"/>
</dbReference>